<evidence type="ECO:0008006" key="6">
    <source>
        <dbReference type="Google" id="ProtNLM"/>
    </source>
</evidence>
<proteinExistence type="inferred from homology"/>
<dbReference type="GO" id="GO:0004176">
    <property type="term" value="F:ATP-dependent peptidase activity"/>
    <property type="evidence" value="ECO:0007669"/>
    <property type="project" value="InterPro"/>
</dbReference>
<feature type="coiled-coil region" evidence="4">
    <location>
        <begin position="105"/>
        <end position="132"/>
    </location>
</feature>
<dbReference type="Gene3D" id="3.90.226.10">
    <property type="entry name" value="2-enoyl-CoA Hydratase, Chain A, domain 1"/>
    <property type="match status" value="1"/>
</dbReference>
<reference evidence="5" key="1">
    <citation type="journal article" date="2015" name="Nature">
        <title>Complex archaea that bridge the gap between prokaryotes and eukaryotes.</title>
        <authorList>
            <person name="Spang A."/>
            <person name="Saw J.H."/>
            <person name="Jorgensen S.L."/>
            <person name="Zaremba-Niedzwiedzka K."/>
            <person name="Martijn J."/>
            <person name="Lind A.E."/>
            <person name="van Eijk R."/>
            <person name="Schleper C."/>
            <person name="Guy L."/>
            <person name="Ettema T.J."/>
        </authorList>
    </citation>
    <scope>NUCLEOTIDE SEQUENCE</scope>
</reference>
<keyword evidence="2" id="KW-0963">Cytoplasm</keyword>
<evidence type="ECO:0000256" key="1">
    <source>
        <dbReference type="ARBA" id="ARBA00007039"/>
    </source>
</evidence>
<dbReference type="GO" id="GO:0004252">
    <property type="term" value="F:serine-type endopeptidase activity"/>
    <property type="evidence" value="ECO:0007669"/>
    <property type="project" value="InterPro"/>
</dbReference>
<dbReference type="EMBL" id="LAZR01001348">
    <property type="protein sequence ID" value="KKN46112.1"/>
    <property type="molecule type" value="Genomic_DNA"/>
</dbReference>
<gene>
    <name evidence="5" type="ORF">LCGC14_0676170</name>
</gene>
<dbReference type="PANTHER" id="PTHR10381:SF70">
    <property type="entry name" value="ATP-DEPENDENT CLP PROTEASE PROTEOLYTIC SUBUNIT"/>
    <property type="match status" value="1"/>
</dbReference>
<evidence type="ECO:0000256" key="2">
    <source>
        <dbReference type="ARBA" id="ARBA00022490"/>
    </source>
</evidence>
<protein>
    <recommendedName>
        <fullName evidence="6">ATP-dependent Clp protease proteolytic subunit</fullName>
    </recommendedName>
</protein>
<dbReference type="InterPro" id="IPR029045">
    <property type="entry name" value="ClpP/crotonase-like_dom_sf"/>
</dbReference>
<dbReference type="InterPro" id="IPR023562">
    <property type="entry name" value="ClpP/TepA"/>
</dbReference>
<keyword evidence="3" id="KW-0378">Hydrolase</keyword>
<dbReference type="GO" id="GO:0051117">
    <property type="term" value="F:ATPase binding"/>
    <property type="evidence" value="ECO:0007669"/>
    <property type="project" value="TreeGrafter"/>
</dbReference>
<dbReference type="GO" id="GO:0009368">
    <property type="term" value="C:endopeptidase Clp complex"/>
    <property type="evidence" value="ECO:0007669"/>
    <property type="project" value="TreeGrafter"/>
</dbReference>
<dbReference type="SUPFAM" id="SSF52096">
    <property type="entry name" value="ClpP/crotonase"/>
    <property type="match status" value="1"/>
</dbReference>
<comment type="caution">
    <text evidence="5">The sequence shown here is derived from an EMBL/GenBank/DDBJ whole genome shotgun (WGS) entry which is preliminary data.</text>
</comment>
<organism evidence="5">
    <name type="scientific">marine sediment metagenome</name>
    <dbReference type="NCBI Taxonomy" id="412755"/>
    <lineage>
        <taxon>unclassified sequences</taxon>
        <taxon>metagenomes</taxon>
        <taxon>ecological metagenomes</taxon>
    </lineage>
</organism>
<sequence>MSPKSVVIKFFAPVVDISINTLMNTIDQRMKQGITNFTLLISSPGGSVFYGLSAYNYLKGLPATITTHNFGSVDSIGIVLYCGGSKRISVPQARFLLHGVSSKFEQRMSLEEKQLEERLKGLRIDMENIAKVIAENTGKSVKDVTDAMLERITLNPEEAKTWGLVHEIKSELFEAGSEIISIQFQQQQKS</sequence>
<evidence type="ECO:0000313" key="5">
    <source>
        <dbReference type="EMBL" id="KKN46112.1"/>
    </source>
</evidence>
<keyword evidence="4" id="KW-0175">Coiled coil</keyword>
<dbReference type="InterPro" id="IPR001907">
    <property type="entry name" value="ClpP"/>
</dbReference>
<dbReference type="AlphaFoldDB" id="A0A0F9R9Q7"/>
<evidence type="ECO:0000256" key="4">
    <source>
        <dbReference type="SAM" id="Coils"/>
    </source>
</evidence>
<evidence type="ECO:0000256" key="3">
    <source>
        <dbReference type="ARBA" id="ARBA00022801"/>
    </source>
</evidence>
<dbReference type="PRINTS" id="PR00127">
    <property type="entry name" value="CLPPROTEASEP"/>
</dbReference>
<name>A0A0F9R9Q7_9ZZZZ</name>
<dbReference type="GO" id="GO:0006515">
    <property type="term" value="P:protein quality control for misfolded or incompletely synthesized proteins"/>
    <property type="evidence" value="ECO:0007669"/>
    <property type="project" value="TreeGrafter"/>
</dbReference>
<comment type="similarity">
    <text evidence="1">Belongs to the peptidase S14 family.</text>
</comment>
<dbReference type="PANTHER" id="PTHR10381">
    <property type="entry name" value="ATP-DEPENDENT CLP PROTEASE PROTEOLYTIC SUBUNIT"/>
    <property type="match status" value="1"/>
</dbReference>
<accession>A0A0F9R9Q7</accession>
<dbReference type="Pfam" id="PF00574">
    <property type="entry name" value="CLP_protease"/>
    <property type="match status" value="1"/>
</dbReference>